<dbReference type="AlphaFoldDB" id="A0A8W8IGI3"/>
<organism evidence="2 3">
    <name type="scientific">Magallana gigas</name>
    <name type="common">Pacific oyster</name>
    <name type="synonym">Crassostrea gigas</name>
    <dbReference type="NCBI Taxonomy" id="29159"/>
    <lineage>
        <taxon>Eukaryota</taxon>
        <taxon>Metazoa</taxon>
        <taxon>Spiralia</taxon>
        <taxon>Lophotrochozoa</taxon>
        <taxon>Mollusca</taxon>
        <taxon>Bivalvia</taxon>
        <taxon>Autobranchia</taxon>
        <taxon>Pteriomorphia</taxon>
        <taxon>Ostreida</taxon>
        <taxon>Ostreoidea</taxon>
        <taxon>Ostreidae</taxon>
        <taxon>Magallana</taxon>
    </lineage>
</organism>
<dbReference type="EnsemblMetazoa" id="G14164.1">
    <property type="protein sequence ID" value="G14164.1:cds"/>
    <property type="gene ID" value="G14164"/>
</dbReference>
<proteinExistence type="predicted"/>
<feature type="region of interest" description="Disordered" evidence="1">
    <location>
        <begin position="1"/>
        <end position="67"/>
    </location>
</feature>
<keyword evidence="3" id="KW-1185">Reference proteome</keyword>
<accession>A0A8W8IGI3</accession>
<evidence type="ECO:0000313" key="2">
    <source>
        <dbReference type="EnsemblMetazoa" id="G14164.1:cds"/>
    </source>
</evidence>
<feature type="region of interest" description="Disordered" evidence="1">
    <location>
        <begin position="108"/>
        <end position="181"/>
    </location>
</feature>
<protein>
    <submittedName>
        <fullName evidence="2">Uncharacterized protein</fullName>
    </submittedName>
</protein>
<dbReference type="Proteomes" id="UP000005408">
    <property type="component" value="Unassembled WGS sequence"/>
</dbReference>
<name>A0A8W8IGI3_MAGGI</name>
<reference evidence="2" key="1">
    <citation type="submission" date="2022-08" db="UniProtKB">
        <authorList>
            <consortium name="EnsemblMetazoa"/>
        </authorList>
    </citation>
    <scope>IDENTIFICATION</scope>
    <source>
        <strain evidence="2">05x7-T-G4-1.051#20</strain>
    </source>
</reference>
<feature type="compositionally biased region" description="Polar residues" evidence="1">
    <location>
        <begin position="41"/>
        <end position="55"/>
    </location>
</feature>
<evidence type="ECO:0000256" key="1">
    <source>
        <dbReference type="SAM" id="MobiDB-lite"/>
    </source>
</evidence>
<sequence length="181" mass="20027">MDKYSSTQETYDEFDQGPAEVYEAVSDETPPSIPGRRSPLPLQQYQRHQNYSTSSKKQKCWSEPTPNHLGVVAHGYRSQCYYYIKLEGPSTSGSLPFPKSAAAVATSLKKPITPGKPNLHVQPFKKQESEIQTPNLLHRGHPSPASRCPSPPPPSKSLPDKTAPALTLRSNRTPTFPMEPS</sequence>
<evidence type="ECO:0000313" key="3">
    <source>
        <dbReference type="Proteomes" id="UP000005408"/>
    </source>
</evidence>